<feature type="compositionally biased region" description="Low complexity" evidence="1">
    <location>
        <begin position="135"/>
        <end position="145"/>
    </location>
</feature>
<gene>
    <name evidence="3" type="ORF">RHS03_01485</name>
    <name evidence="2" type="ORF">RHS04_09300</name>
</gene>
<proteinExistence type="predicted"/>
<dbReference type="AlphaFoldDB" id="A0A8H7H066"/>
<feature type="compositionally biased region" description="Low complexity" evidence="1">
    <location>
        <begin position="232"/>
        <end position="262"/>
    </location>
</feature>
<dbReference type="Proteomes" id="UP000650582">
    <property type="component" value="Unassembled WGS sequence"/>
</dbReference>
<reference evidence="2" key="1">
    <citation type="submission" date="2020-09" db="EMBL/GenBank/DDBJ databases">
        <title>Comparative genome analyses of four rice-infecting Rhizoctonia solani isolates reveal extensive enrichment of homogalacturonan modification genes.</title>
        <authorList>
            <person name="Lee D.-Y."/>
            <person name="Jeon J."/>
            <person name="Kim K.-T."/>
            <person name="Cheong K."/>
            <person name="Song H."/>
            <person name="Choi G."/>
            <person name="Ko J."/>
            <person name="Opiyo S.O."/>
            <person name="Zuo S."/>
            <person name="Madhav S."/>
            <person name="Lee Y.-H."/>
            <person name="Wang G.-L."/>
        </authorList>
    </citation>
    <scope>NUCLEOTIDE SEQUENCE</scope>
    <source>
        <strain evidence="3">AG1-IA WGL</strain>
        <strain evidence="2">AG1-IA YN-7</strain>
    </source>
</reference>
<feature type="region of interest" description="Disordered" evidence="1">
    <location>
        <begin position="185"/>
        <end position="322"/>
    </location>
</feature>
<dbReference type="EMBL" id="JACYCC010000364">
    <property type="protein sequence ID" value="KAF8667678.1"/>
    <property type="molecule type" value="Genomic_DNA"/>
</dbReference>
<dbReference type="Proteomes" id="UP000602905">
    <property type="component" value="Unassembled WGS sequence"/>
</dbReference>
<evidence type="ECO:0000313" key="4">
    <source>
        <dbReference type="Proteomes" id="UP000650582"/>
    </source>
</evidence>
<organism evidence="2 4">
    <name type="scientific">Rhizoctonia solani</name>
    <dbReference type="NCBI Taxonomy" id="456999"/>
    <lineage>
        <taxon>Eukaryota</taxon>
        <taxon>Fungi</taxon>
        <taxon>Dikarya</taxon>
        <taxon>Basidiomycota</taxon>
        <taxon>Agaricomycotina</taxon>
        <taxon>Agaricomycetes</taxon>
        <taxon>Cantharellales</taxon>
        <taxon>Ceratobasidiaceae</taxon>
        <taxon>Rhizoctonia</taxon>
    </lineage>
</organism>
<sequence length="322" mass="33107">MTSPPNAILPRIAYIEPQPQPQAWDLYYTTMSNFTAASVQSTTYTAERAKQETSDVSNIVKEGATESQDDFQSKVDAAANEARVKKEEAVAEGKADVEQAKATTASYMEQARDLVGAALGKAQTYVSAGQERLGATTTHSTAHVRTTGHEGPHAGGLTNTLTGVAVSALQTTKGVLATAQAQLAATGQSTQSTAKPHSESPRPTTPSYKDTALKSQSDNAPNPLASDPVVDTPAASAPSISSTTATAGSASSASTETPSVSSQIASPATISYPAEPKTESHHVTTEGGAPPPEKVDDKAVNKLAEGLTSTKISDASPATSTH</sequence>
<accession>A0A8H7H066</accession>
<name>A0A8H7H066_9AGAM</name>
<dbReference type="OrthoDB" id="3269666at2759"/>
<evidence type="ECO:0000313" key="3">
    <source>
        <dbReference type="EMBL" id="KAF8711740.1"/>
    </source>
</evidence>
<evidence type="ECO:0000313" key="2">
    <source>
        <dbReference type="EMBL" id="KAF8667678.1"/>
    </source>
</evidence>
<feature type="compositionally biased region" description="Low complexity" evidence="1">
    <location>
        <begin position="185"/>
        <end position="194"/>
    </location>
</feature>
<feature type="compositionally biased region" description="Polar residues" evidence="1">
    <location>
        <begin position="201"/>
        <end position="220"/>
    </location>
</feature>
<dbReference type="EMBL" id="JACYCD010000045">
    <property type="protein sequence ID" value="KAF8711740.1"/>
    <property type="molecule type" value="Genomic_DNA"/>
</dbReference>
<evidence type="ECO:0000256" key="1">
    <source>
        <dbReference type="SAM" id="MobiDB-lite"/>
    </source>
</evidence>
<protein>
    <submittedName>
        <fullName evidence="2">Uncharacterized protein</fullName>
    </submittedName>
</protein>
<feature type="region of interest" description="Disordered" evidence="1">
    <location>
        <begin position="130"/>
        <end position="157"/>
    </location>
</feature>
<comment type="caution">
    <text evidence="2">The sequence shown here is derived from an EMBL/GenBank/DDBJ whole genome shotgun (WGS) entry which is preliminary data.</text>
</comment>
<feature type="compositionally biased region" description="Polar residues" evidence="1">
    <location>
        <begin position="307"/>
        <end position="322"/>
    </location>
</feature>